<dbReference type="Proteomes" id="UP000255467">
    <property type="component" value="Unassembled WGS sequence"/>
</dbReference>
<evidence type="ECO:0008006" key="3">
    <source>
        <dbReference type="Google" id="ProtNLM"/>
    </source>
</evidence>
<dbReference type="Gene3D" id="2.40.400.10">
    <property type="entry name" value="Acetoacetate decarboxylase-like"/>
    <property type="match status" value="1"/>
</dbReference>
<dbReference type="RefSeq" id="WP_051038286.1">
    <property type="nucleotide sequence ID" value="NZ_UGRY01000003.1"/>
</dbReference>
<organism evidence="1 2">
    <name type="scientific">Nocardia otitidiscaviarum</name>
    <dbReference type="NCBI Taxonomy" id="1823"/>
    <lineage>
        <taxon>Bacteria</taxon>
        <taxon>Bacillati</taxon>
        <taxon>Actinomycetota</taxon>
        <taxon>Actinomycetes</taxon>
        <taxon>Mycobacteriales</taxon>
        <taxon>Nocardiaceae</taxon>
        <taxon>Nocardia</taxon>
    </lineage>
</organism>
<sequence>MPQFDPVVVGAPETALTATLLRRLPAESVPAAWACEYEAVFWFDRAATTASRVLPPLLRGRARPLVVVGGFLRCADSPIGPHGKVLAAIGFRSGLRPRGHIAFMATDSESGLVGGRGNCALPVTLARFTGDLASGTVVAVEGDGDATPWTLGVTARAFGPAVPMRSTVTMLQQFSTGPLHPVTARARFRARMAIVDTTIDADTELPTWLRSGRRPGILLSHLRIAMPPVVSDSS</sequence>
<protein>
    <recommendedName>
        <fullName evidence="3">Acetoacetate decarboxylase (ADC)</fullName>
    </recommendedName>
</protein>
<accession>A0A379JGW0</accession>
<dbReference type="STRING" id="1406858.GCA_000710895_02007"/>
<evidence type="ECO:0000313" key="1">
    <source>
        <dbReference type="EMBL" id="SUD47695.1"/>
    </source>
</evidence>
<dbReference type="InterPro" id="IPR023375">
    <property type="entry name" value="ADC_dom_sf"/>
</dbReference>
<dbReference type="AlphaFoldDB" id="A0A379JGW0"/>
<keyword evidence="2" id="KW-1185">Reference proteome</keyword>
<reference evidence="1 2" key="1">
    <citation type="submission" date="2018-06" db="EMBL/GenBank/DDBJ databases">
        <authorList>
            <consortium name="Pathogen Informatics"/>
            <person name="Doyle S."/>
        </authorList>
    </citation>
    <scope>NUCLEOTIDE SEQUENCE [LARGE SCALE GENOMIC DNA]</scope>
    <source>
        <strain evidence="1 2">NCTC1934</strain>
    </source>
</reference>
<gene>
    <name evidence="1" type="ORF">NCTC1934_05016</name>
</gene>
<name>A0A379JGW0_9NOCA</name>
<dbReference type="SUPFAM" id="SSF160104">
    <property type="entry name" value="Acetoacetate decarboxylase-like"/>
    <property type="match status" value="1"/>
</dbReference>
<dbReference type="EMBL" id="UGRY01000003">
    <property type="protein sequence ID" value="SUD47695.1"/>
    <property type="molecule type" value="Genomic_DNA"/>
</dbReference>
<dbReference type="OrthoDB" id="834556at2"/>
<proteinExistence type="predicted"/>
<evidence type="ECO:0000313" key="2">
    <source>
        <dbReference type="Proteomes" id="UP000255467"/>
    </source>
</evidence>